<gene>
    <name evidence="2" type="ORF">GCM10022291_34330</name>
</gene>
<dbReference type="Proteomes" id="UP001501496">
    <property type="component" value="Unassembled WGS sequence"/>
</dbReference>
<protein>
    <submittedName>
        <fullName evidence="2">DUF2807 domain-containing protein</fullName>
    </submittedName>
</protein>
<dbReference type="EMBL" id="BAABCA010000008">
    <property type="protein sequence ID" value="GAA4239554.1"/>
    <property type="molecule type" value="Genomic_DNA"/>
</dbReference>
<sequence>MKKSLITIISCVLVFYNLYAQNPDKIKGNRIVSLVNTEVSSFHTIALDEDFEVDIIYNKIPSVEIETDENLHEFIEFIVKDSVLYFNKTKKITSKKQLSIKVIYDDYLQHIHTTDKAELNSLTPIEMINGTLKTNGSSRVALTLKSEYFEFKGAEKSKVKLNLTADSCAVNLQGNSKIEALINTPKLYAALKDKSDADIEGNCDTANIELDDNTLFNGRNFTIDTCSITANTSSDAYLEVIKNLTINATGTSSIYLYQNPKIIIDGMTDTTKLQKKVK</sequence>
<evidence type="ECO:0000313" key="2">
    <source>
        <dbReference type="EMBL" id="GAA4239554.1"/>
    </source>
</evidence>
<evidence type="ECO:0000259" key="1">
    <source>
        <dbReference type="Pfam" id="PF10988"/>
    </source>
</evidence>
<organism evidence="2 3">
    <name type="scientific">Postechiella marina</name>
    <dbReference type="NCBI Taxonomy" id="943941"/>
    <lineage>
        <taxon>Bacteria</taxon>
        <taxon>Pseudomonadati</taxon>
        <taxon>Bacteroidota</taxon>
        <taxon>Flavobacteriia</taxon>
        <taxon>Flavobacteriales</taxon>
        <taxon>Flavobacteriaceae</taxon>
        <taxon>Postechiella</taxon>
    </lineage>
</organism>
<dbReference type="RefSeq" id="WP_344789598.1">
    <property type="nucleotide sequence ID" value="NZ_BAABCA010000008.1"/>
</dbReference>
<name>A0ABP8CIJ4_9FLAO</name>
<evidence type="ECO:0000313" key="3">
    <source>
        <dbReference type="Proteomes" id="UP001501496"/>
    </source>
</evidence>
<dbReference type="Gene3D" id="2.160.20.120">
    <property type="match status" value="1"/>
</dbReference>
<feature type="domain" description="Putative auto-transporter adhesin head GIN" evidence="1">
    <location>
        <begin position="42"/>
        <end position="180"/>
    </location>
</feature>
<dbReference type="Pfam" id="PF10988">
    <property type="entry name" value="DUF2807"/>
    <property type="match status" value="1"/>
</dbReference>
<dbReference type="InterPro" id="IPR021255">
    <property type="entry name" value="DUF2807"/>
</dbReference>
<accession>A0ABP8CIJ4</accession>
<proteinExistence type="predicted"/>
<reference evidence="3" key="1">
    <citation type="journal article" date="2019" name="Int. J. Syst. Evol. Microbiol.">
        <title>The Global Catalogue of Microorganisms (GCM) 10K type strain sequencing project: providing services to taxonomists for standard genome sequencing and annotation.</title>
        <authorList>
            <consortium name="The Broad Institute Genomics Platform"/>
            <consortium name="The Broad Institute Genome Sequencing Center for Infectious Disease"/>
            <person name="Wu L."/>
            <person name="Ma J."/>
        </authorList>
    </citation>
    <scope>NUCLEOTIDE SEQUENCE [LARGE SCALE GENOMIC DNA]</scope>
    <source>
        <strain evidence="3">JCM 17630</strain>
    </source>
</reference>
<keyword evidence="3" id="KW-1185">Reference proteome</keyword>
<comment type="caution">
    <text evidence="2">The sequence shown here is derived from an EMBL/GenBank/DDBJ whole genome shotgun (WGS) entry which is preliminary data.</text>
</comment>